<dbReference type="AlphaFoldDB" id="A0A0A8YLS5"/>
<proteinExistence type="predicted"/>
<reference evidence="1" key="2">
    <citation type="journal article" date="2015" name="Data Brief">
        <title>Shoot transcriptome of the giant reed, Arundo donax.</title>
        <authorList>
            <person name="Barrero R.A."/>
            <person name="Guerrero F.D."/>
            <person name="Moolhuijzen P."/>
            <person name="Goolsby J.A."/>
            <person name="Tidwell J."/>
            <person name="Bellgard S.E."/>
            <person name="Bellgard M.I."/>
        </authorList>
    </citation>
    <scope>NUCLEOTIDE SEQUENCE</scope>
    <source>
        <tissue evidence="1">Shoot tissue taken approximately 20 cm above the soil surface</tissue>
    </source>
</reference>
<dbReference type="EMBL" id="GBRH01271327">
    <property type="protein sequence ID" value="JAD26568.1"/>
    <property type="molecule type" value="Transcribed_RNA"/>
</dbReference>
<sequence length="25" mass="2910">MLPLNQLPLPRHEHPLHEVSIGWVP</sequence>
<accession>A0A0A8YLS5</accession>
<evidence type="ECO:0000313" key="1">
    <source>
        <dbReference type="EMBL" id="JAD26568.1"/>
    </source>
</evidence>
<organism evidence="1">
    <name type="scientific">Arundo donax</name>
    <name type="common">Giant reed</name>
    <name type="synonym">Donax arundinaceus</name>
    <dbReference type="NCBI Taxonomy" id="35708"/>
    <lineage>
        <taxon>Eukaryota</taxon>
        <taxon>Viridiplantae</taxon>
        <taxon>Streptophyta</taxon>
        <taxon>Embryophyta</taxon>
        <taxon>Tracheophyta</taxon>
        <taxon>Spermatophyta</taxon>
        <taxon>Magnoliopsida</taxon>
        <taxon>Liliopsida</taxon>
        <taxon>Poales</taxon>
        <taxon>Poaceae</taxon>
        <taxon>PACMAD clade</taxon>
        <taxon>Arundinoideae</taxon>
        <taxon>Arundineae</taxon>
        <taxon>Arundo</taxon>
    </lineage>
</organism>
<reference evidence="1" key="1">
    <citation type="submission" date="2014-09" db="EMBL/GenBank/DDBJ databases">
        <authorList>
            <person name="Magalhaes I.L.F."/>
            <person name="Oliveira U."/>
            <person name="Santos F.R."/>
            <person name="Vidigal T.H.D.A."/>
            <person name="Brescovit A.D."/>
            <person name="Santos A.J."/>
        </authorList>
    </citation>
    <scope>NUCLEOTIDE SEQUENCE</scope>
    <source>
        <tissue evidence="1">Shoot tissue taken approximately 20 cm above the soil surface</tissue>
    </source>
</reference>
<protein>
    <submittedName>
        <fullName evidence="1">Uncharacterized protein</fullName>
    </submittedName>
</protein>
<name>A0A0A8YLS5_ARUDO</name>